<dbReference type="PROSITE" id="PS01117">
    <property type="entry name" value="HTH_MARR_1"/>
    <property type="match status" value="1"/>
</dbReference>
<dbReference type="GeneID" id="7333000"/>
<dbReference type="RefSeq" id="YP_002516644.1">
    <property type="nucleotide sequence ID" value="NC_011916.1"/>
</dbReference>
<dbReference type="HOGENOM" id="CLU_083287_18_2_5"/>
<dbReference type="GO" id="GO:0006950">
    <property type="term" value="P:response to stress"/>
    <property type="evidence" value="ECO:0007669"/>
    <property type="project" value="TreeGrafter"/>
</dbReference>
<dbReference type="Gene3D" id="1.10.10.10">
    <property type="entry name" value="Winged helix-like DNA-binding domain superfamily/Winged helix DNA-binding domain"/>
    <property type="match status" value="1"/>
</dbReference>
<dbReference type="PhylomeDB" id="A0A0H3C6Y2"/>
<dbReference type="GO" id="GO:0003677">
    <property type="term" value="F:DNA binding"/>
    <property type="evidence" value="ECO:0007669"/>
    <property type="project" value="UniProtKB-KW"/>
</dbReference>
<evidence type="ECO:0000313" key="6">
    <source>
        <dbReference type="Proteomes" id="UP000001364"/>
    </source>
</evidence>
<protein>
    <submittedName>
        <fullName evidence="5">MarR-family transcriptional regulator</fullName>
    </submittedName>
</protein>
<organism evidence="5 6">
    <name type="scientific">Caulobacter vibrioides (strain NA1000 / CB15N)</name>
    <name type="common">Caulobacter crescentus</name>
    <dbReference type="NCBI Taxonomy" id="565050"/>
    <lineage>
        <taxon>Bacteria</taxon>
        <taxon>Pseudomonadati</taxon>
        <taxon>Pseudomonadota</taxon>
        <taxon>Alphaproteobacteria</taxon>
        <taxon>Caulobacterales</taxon>
        <taxon>Caulobacteraceae</taxon>
        <taxon>Caulobacter</taxon>
    </lineage>
</organism>
<evidence type="ECO:0000256" key="2">
    <source>
        <dbReference type="ARBA" id="ARBA00023125"/>
    </source>
</evidence>
<evidence type="ECO:0000256" key="3">
    <source>
        <dbReference type="ARBA" id="ARBA00023163"/>
    </source>
</evidence>
<dbReference type="PROSITE" id="PS50995">
    <property type="entry name" value="HTH_MARR_2"/>
    <property type="match status" value="1"/>
</dbReference>
<evidence type="ECO:0000313" key="5">
    <source>
        <dbReference type="EMBL" id="ACL94736.1"/>
    </source>
</evidence>
<dbReference type="EMBL" id="CP001340">
    <property type="protein sequence ID" value="ACL94736.1"/>
    <property type="molecule type" value="Genomic_DNA"/>
</dbReference>
<name>A0A0H3C6Y2_CAUVN</name>
<evidence type="ECO:0000259" key="4">
    <source>
        <dbReference type="PROSITE" id="PS50995"/>
    </source>
</evidence>
<dbReference type="PANTHER" id="PTHR33164">
    <property type="entry name" value="TRANSCRIPTIONAL REGULATOR, MARR FAMILY"/>
    <property type="match status" value="1"/>
</dbReference>
<keyword evidence="2" id="KW-0238">DNA-binding</keyword>
<accession>A0A0H3C6Y2</accession>
<dbReference type="InterPro" id="IPR036388">
    <property type="entry name" value="WH-like_DNA-bd_sf"/>
</dbReference>
<dbReference type="InterPro" id="IPR023187">
    <property type="entry name" value="Tscrpt_reg_MarR-type_CS"/>
</dbReference>
<dbReference type="InterPro" id="IPR000835">
    <property type="entry name" value="HTH_MarR-typ"/>
</dbReference>
<dbReference type="PANTHER" id="PTHR33164:SF43">
    <property type="entry name" value="HTH-TYPE TRANSCRIPTIONAL REPRESSOR YETL"/>
    <property type="match status" value="1"/>
</dbReference>
<keyword evidence="6" id="KW-1185">Reference proteome</keyword>
<dbReference type="SMART" id="SM00347">
    <property type="entry name" value="HTH_MARR"/>
    <property type="match status" value="1"/>
</dbReference>
<dbReference type="InterPro" id="IPR036390">
    <property type="entry name" value="WH_DNA-bd_sf"/>
</dbReference>
<feature type="domain" description="HTH marR-type" evidence="4">
    <location>
        <begin position="21"/>
        <end position="153"/>
    </location>
</feature>
<evidence type="ECO:0000256" key="1">
    <source>
        <dbReference type="ARBA" id="ARBA00023015"/>
    </source>
</evidence>
<sequence>MTIGDGDERAETVHDHALPLSSYLSYLLYQTEQHRRAMAADLLAKHGLSFAKWVAMISLRRFGDLSMTRLAKLSATDRTTLTRSIDGLIADGLVAREASARDRRIVVIRLTDAGRTLLDRIRGEIRPLNQEVCAQLTTEEQATMTLYLQKMLGGLIVEPEWKQDVIAFSAPAPPETA</sequence>
<dbReference type="AlphaFoldDB" id="A0A0H3C6Y2"/>
<dbReference type="GO" id="GO:0003700">
    <property type="term" value="F:DNA-binding transcription factor activity"/>
    <property type="evidence" value="ECO:0007669"/>
    <property type="project" value="InterPro"/>
</dbReference>
<dbReference type="SUPFAM" id="SSF46785">
    <property type="entry name" value="Winged helix' DNA-binding domain"/>
    <property type="match status" value="1"/>
</dbReference>
<reference evidence="5 6" key="1">
    <citation type="journal article" date="2010" name="J. Bacteriol.">
        <title>The genetic basis of laboratory adaptation in Caulobacter crescentus.</title>
        <authorList>
            <person name="Marks M.E."/>
            <person name="Castro-Rojas C.M."/>
            <person name="Teiling C."/>
            <person name="Du L."/>
            <person name="Kapatral V."/>
            <person name="Walunas T.L."/>
            <person name="Crosson S."/>
        </authorList>
    </citation>
    <scope>NUCLEOTIDE SEQUENCE [LARGE SCALE GENOMIC DNA]</scope>
    <source>
        <strain evidence="6">NA1000 / CB15N</strain>
    </source>
</reference>
<dbReference type="InterPro" id="IPR039422">
    <property type="entry name" value="MarR/SlyA-like"/>
</dbReference>
<dbReference type="Proteomes" id="UP000001364">
    <property type="component" value="Chromosome"/>
</dbReference>
<dbReference type="OrthoDB" id="582199at2"/>
<dbReference type="KEGG" id="ccs:CCNA_01271"/>
<proteinExistence type="predicted"/>
<dbReference type="PATRIC" id="fig|565050.3.peg.1254"/>
<dbReference type="PRINTS" id="PR00598">
    <property type="entry name" value="HTHMARR"/>
</dbReference>
<dbReference type="RefSeq" id="WP_012640179.1">
    <property type="nucleotide sequence ID" value="NC_011916.1"/>
</dbReference>
<gene>
    <name evidence="5" type="ordered locus">CCNA_01271</name>
</gene>
<keyword evidence="3" id="KW-0804">Transcription</keyword>
<dbReference type="Pfam" id="PF12802">
    <property type="entry name" value="MarR_2"/>
    <property type="match status" value="1"/>
</dbReference>
<keyword evidence="1" id="KW-0805">Transcription regulation</keyword>